<name>A0A1G2HRL1_9BACT</name>
<gene>
    <name evidence="1" type="ORF">A2822_01090</name>
</gene>
<dbReference type="AlphaFoldDB" id="A0A1G2HRL1"/>
<dbReference type="Proteomes" id="UP000178774">
    <property type="component" value="Unassembled WGS sequence"/>
</dbReference>
<accession>A0A1G2HRL1</accession>
<evidence type="ECO:0000313" key="1">
    <source>
        <dbReference type="EMBL" id="OGZ65186.1"/>
    </source>
</evidence>
<comment type="caution">
    <text evidence="1">The sequence shown here is derived from an EMBL/GenBank/DDBJ whole genome shotgun (WGS) entry which is preliminary data.</text>
</comment>
<proteinExistence type="predicted"/>
<protein>
    <submittedName>
        <fullName evidence="1">Uncharacterized protein</fullName>
    </submittedName>
</protein>
<evidence type="ECO:0000313" key="2">
    <source>
        <dbReference type="Proteomes" id="UP000178774"/>
    </source>
</evidence>
<dbReference type="EMBL" id="MHOP01000026">
    <property type="protein sequence ID" value="OGZ65186.1"/>
    <property type="molecule type" value="Genomic_DNA"/>
</dbReference>
<organism evidence="1 2">
    <name type="scientific">Candidatus Staskawiczbacteria bacterium RIFCSPHIGHO2_01_FULL_41_41</name>
    <dbReference type="NCBI Taxonomy" id="1802203"/>
    <lineage>
        <taxon>Bacteria</taxon>
        <taxon>Candidatus Staskawicziibacteriota</taxon>
    </lineage>
</organism>
<reference evidence="1 2" key="1">
    <citation type="journal article" date="2016" name="Nat. Commun.">
        <title>Thousands of microbial genomes shed light on interconnected biogeochemical processes in an aquifer system.</title>
        <authorList>
            <person name="Anantharaman K."/>
            <person name="Brown C.T."/>
            <person name="Hug L.A."/>
            <person name="Sharon I."/>
            <person name="Castelle C.J."/>
            <person name="Probst A.J."/>
            <person name="Thomas B.C."/>
            <person name="Singh A."/>
            <person name="Wilkins M.J."/>
            <person name="Karaoz U."/>
            <person name="Brodie E.L."/>
            <person name="Williams K.H."/>
            <person name="Hubbard S.S."/>
            <person name="Banfield J.F."/>
        </authorList>
    </citation>
    <scope>NUCLEOTIDE SEQUENCE [LARGE SCALE GENOMIC DNA]</scope>
</reference>
<sequence>MGLLGKYHSKELVYYQAGLCPSLVNRTFALPGRNIAVFKLKSVCLVVFIFSTKQNVSFPATPYDKTKITHFLRKAGDFCLITIFRKKVQIFDYALIVKQSYAHLSNAHFLPNIFQTCG</sequence>